<evidence type="ECO:0000256" key="5">
    <source>
        <dbReference type="ARBA" id="ARBA00023242"/>
    </source>
</evidence>
<keyword evidence="4" id="KW-0067">ATP-binding</keyword>
<organism evidence="8 9">
    <name type="scientific">Sphagnum jensenii</name>
    <dbReference type="NCBI Taxonomy" id="128206"/>
    <lineage>
        <taxon>Eukaryota</taxon>
        <taxon>Viridiplantae</taxon>
        <taxon>Streptophyta</taxon>
        <taxon>Embryophyta</taxon>
        <taxon>Bryophyta</taxon>
        <taxon>Sphagnophytina</taxon>
        <taxon>Sphagnopsida</taxon>
        <taxon>Sphagnales</taxon>
        <taxon>Sphagnaceae</taxon>
        <taxon>Sphagnum</taxon>
    </lineage>
</organism>
<keyword evidence="5" id="KW-0539">Nucleus</keyword>
<name>A0ABP0XGL5_9BRYO</name>
<evidence type="ECO:0000256" key="4">
    <source>
        <dbReference type="ARBA" id="ARBA00022840"/>
    </source>
</evidence>
<feature type="region of interest" description="Disordered" evidence="6">
    <location>
        <begin position="78"/>
        <end position="109"/>
    </location>
</feature>
<dbReference type="PANTHER" id="PTHR45821:SF1">
    <property type="entry name" value="ATP-DEPENDENT HELICASE FAMILY PROTEIN-RELATED"/>
    <property type="match status" value="1"/>
</dbReference>
<feature type="compositionally biased region" description="Acidic residues" evidence="6">
    <location>
        <begin position="221"/>
        <end position="232"/>
    </location>
</feature>
<dbReference type="Gene3D" id="3.40.50.10810">
    <property type="entry name" value="Tandem AAA-ATPase domain"/>
    <property type="match status" value="1"/>
</dbReference>
<keyword evidence="9" id="KW-1185">Reference proteome</keyword>
<dbReference type="Pfam" id="PF00176">
    <property type="entry name" value="SNF2-rel_dom"/>
    <property type="match status" value="1"/>
</dbReference>
<keyword evidence="3" id="KW-0347">Helicase</keyword>
<dbReference type="InterPro" id="IPR027417">
    <property type="entry name" value="P-loop_NTPase"/>
</dbReference>
<proteinExistence type="predicted"/>
<sequence length="629" mass="70855">MCSLWLLMTVQKKKSALFCSRMRAKSRFVSLFVHLWKRTAFLAKVRVEDITTVSSRGLMSLGTKGSLLSYQDRRQGGEDLISRSSKKAPSEPVVDARSKRKRREENRSILATLPHPHIPLIVMDSTDDDEEEDEDVLPFSLNRSFKPSFPDEEGITLEDVEAIEGTIPWAEKENPCERPLPKRTAGRDGGKGRRSKAPGEGDFVDDVAPKPRTVKAKISDESEVYPDFELAEDSGSGDSEAEDEQKDPLDWAWKEFAIMSQQDAIKPASEEKKEDCAHSFITTWDLGRWCTICGLVVEHIKDMVFMWHKPVSKRKRLTPGERQPSHWACSDLGLKNSKKWEVEETPIFDLYEANGVESQSDLLQKWQQRERSVLLVGYPQFVNMTSDVGKLLTEGPGLLILDEGHLARTKNTKILTSLMQVRTKRRVLLSGTPFNNNSDEFYHTLELIRSNFMLQTGASPSPTTNSTEVVASEMVAASQSTSVMKSSNGRQAFKDVFGDGINSGDPKRMTEALRHLRTFIAPFVSWHKGEILDTLPGISDFTVMLHITPMQRRLLDLSEMKNNDNLQKRAAAIYVHPVLEPVAETGGRSRDDLGPQGDVKVTDGAKLSDRFLDRGPLRDGVRSIYEREF</sequence>
<keyword evidence="3" id="KW-0378">Hydrolase</keyword>
<feature type="compositionally biased region" description="Basic and acidic residues" evidence="6">
    <location>
        <begin position="170"/>
        <end position="191"/>
    </location>
</feature>
<dbReference type="PROSITE" id="PS51192">
    <property type="entry name" value="HELICASE_ATP_BIND_1"/>
    <property type="match status" value="1"/>
</dbReference>
<accession>A0ABP0XGL5</accession>
<evidence type="ECO:0000313" key="8">
    <source>
        <dbReference type="EMBL" id="CAK9278271.1"/>
    </source>
</evidence>
<dbReference type="SUPFAM" id="SSF52540">
    <property type="entry name" value="P-loop containing nucleoside triphosphate hydrolases"/>
    <property type="match status" value="1"/>
</dbReference>
<dbReference type="EMBL" id="OZ020104">
    <property type="protein sequence ID" value="CAK9278271.1"/>
    <property type="molecule type" value="Genomic_DNA"/>
</dbReference>
<evidence type="ECO:0000256" key="3">
    <source>
        <dbReference type="ARBA" id="ARBA00022806"/>
    </source>
</evidence>
<reference evidence="8" key="1">
    <citation type="submission" date="2024-02" db="EMBL/GenBank/DDBJ databases">
        <authorList>
            <consortium name="ELIXIR-Norway"/>
            <consortium name="Elixir Norway"/>
        </authorList>
    </citation>
    <scope>NUCLEOTIDE SEQUENCE</scope>
</reference>
<dbReference type="PANTHER" id="PTHR45821">
    <property type="entry name" value="SNF2 DOMAIN-CONTAINING PROTEIN CLASSY 2-RELATED"/>
    <property type="match status" value="1"/>
</dbReference>
<dbReference type="Proteomes" id="UP001497444">
    <property type="component" value="Chromosome 9"/>
</dbReference>
<dbReference type="InterPro" id="IPR038718">
    <property type="entry name" value="SNF2-like_sf"/>
</dbReference>
<evidence type="ECO:0000259" key="7">
    <source>
        <dbReference type="PROSITE" id="PS51192"/>
    </source>
</evidence>
<dbReference type="InterPro" id="IPR044567">
    <property type="entry name" value="CLSY/DRD1"/>
</dbReference>
<protein>
    <recommendedName>
        <fullName evidence="7">Helicase ATP-binding domain-containing protein</fullName>
    </recommendedName>
</protein>
<evidence type="ECO:0000313" key="9">
    <source>
        <dbReference type="Proteomes" id="UP001497444"/>
    </source>
</evidence>
<gene>
    <name evidence="8" type="ORF">CSSPJE1EN1_LOCUS23749</name>
</gene>
<evidence type="ECO:0000256" key="1">
    <source>
        <dbReference type="ARBA" id="ARBA00004123"/>
    </source>
</evidence>
<evidence type="ECO:0000256" key="6">
    <source>
        <dbReference type="SAM" id="MobiDB-lite"/>
    </source>
</evidence>
<dbReference type="InterPro" id="IPR000330">
    <property type="entry name" value="SNF2_N"/>
</dbReference>
<evidence type="ECO:0000256" key="2">
    <source>
        <dbReference type="ARBA" id="ARBA00022741"/>
    </source>
</evidence>
<feature type="domain" description="Helicase ATP-binding" evidence="7">
    <location>
        <begin position="349"/>
        <end position="451"/>
    </location>
</feature>
<feature type="region of interest" description="Disordered" evidence="6">
    <location>
        <begin position="168"/>
        <end position="246"/>
    </location>
</feature>
<keyword evidence="2" id="KW-0547">Nucleotide-binding</keyword>
<dbReference type="InterPro" id="IPR014001">
    <property type="entry name" value="Helicase_ATP-bd"/>
</dbReference>
<comment type="subcellular location">
    <subcellularLocation>
        <location evidence="1">Nucleus</location>
    </subcellularLocation>
</comment>